<keyword evidence="2" id="KW-1185">Reference proteome</keyword>
<accession>A0AAV6WT02</accession>
<comment type="caution">
    <text evidence="1">The sequence shown here is derived from an EMBL/GenBank/DDBJ whole genome shotgun (WGS) entry which is preliminary data.</text>
</comment>
<dbReference type="EMBL" id="WHWC01000013">
    <property type="protein sequence ID" value="KAG8371407.1"/>
    <property type="molecule type" value="Genomic_DNA"/>
</dbReference>
<protein>
    <submittedName>
        <fullName evidence="1">Uncharacterized protein</fullName>
    </submittedName>
</protein>
<evidence type="ECO:0000313" key="2">
    <source>
        <dbReference type="Proteomes" id="UP000826271"/>
    </source>
</evidence>
<evidence type="ECO:0000313" key="1">
    <source>
        <dbReference type="EMBL" id="KAG8371407.1"/>
    </source>
</evidence>
<reference evidence="1" key="1">
    <citation type="submission" date="2019-10" db="EMBL/GenBank/DDBJ databases">
        <authorList>
            <person name="Zhang R."/>
            <person name="Pan Y."/>
            <person name="Wang J."/>
            <person name="Ma R."/>
            <person name="Yu S."/>
        </authorList>
    </citation>
    <scope>NUCLEOTIDE SEQUENCE</scope>
    <source>
        <strain evidence="1">LA-IB0</strain>
        <tissue evidence="1">Leaf</tissue>
    </source>
</reference>
<proteinExistence type="predicted"/>
<name>A0AAV6WT02_9LAMI</name>
<dbReference type="AlphaFoldDB" id="A0AAV6WT02"/>
<sequence length="153" mass="17073">MDVDRQRQSTTPLLVHLVLTDGVLSQHQSNVLLNKLKLAASVTERIDSKICVNTYINKLEMLGAEIDGETQVDAILSSLLDSFNQFVLNYNMNKMAVALSELLNMLQVAEDLIKTSKPVAMLAEGDCAPKFVPKNTKNKKNINTQVLQTRSKW</sequence>
<dbReference type="Proteomes" id="UP000826271">
    <property type="component" value="Unassembled WGS sequence"/>
</dbReference>
<organism evidence="1 2">
    <name type="scientific">Buddleja alternifolia</name>
    <dbReference type="NCBI Taxonomy" id="168488"/>
    <lineage>
        <taxon>Eukaryota</taxon>
        <taxon>Viridiplantae</taxon>
        <taxon>Streptophyta</taxon>
        <taxon>Embryophyta</taxon>
        <taxon>Tracheophyta</taxon>
        <taxon>Spermatophyta</taxon>
        <taxon>Magnoliopsida</taxon>
        <taxon>eudicotyledons</taxon>
        <taxon>Gunneridae</taxon>
        <taxon>Pentapetalae</taxon>
        <taxon>asterids</taxon>
        <taxon>lamiids</taxon>
        <taxon>Lamiales</taxon>
        <taxon>Scrophulariaceae</taxon>
        <taxon>Buddlejeae</taxon>
        <taxon>Buddleja</taxon>
    </lineage>
</organism>
<gene>
    <name evidence="1" type="ORF">BUALT_Bualt13G0084500</name>
</gene>